<proteinExistence type="predicted"/>
<dbReference type="AlphaFoldDB" id="A0A177AYC0"/>
<accession>A0A177AYC0</accession>
<evidence type="ECO:0000256" key="1">
    <source>
        <dbReference type="SAM" id="Phobius"/>
    </source>
</evidence>
<keyword evidence="1" id="KW-0812">Transmembrane</keyword>
<evidence type="ECO:0000313" key="3">
    <source>
        <dbReference type="Proteomes" id="UP000078046"/>
    </source>
</evidence>
<name>A0A177AYC0_9BILA</name>
<reference evidence="2 3" key="1">
    <citation type="submission" date="2016-04" db="EMBL/GenBank/DDBJ databases">
        <title>The genome of Intoshia linei affirms orthonectids as highly simplified spiralians.</title>
        <authorList>
            <person name="Mikhailov K.V."/>
            <person name="Slusarev G.S."/>
            <person name="Nikitin M.A."/>
            <person name="Logacheva M.D."/>
            <person name="Penin A."/>
            <person name="Aleoshin V."/>
            <person name="Panchin Y.V."/>
        </authorList>
    </citation>
    <scope>NUCLEOTIDE SEQUENCE [LARGE SCALE GENOMIC DNA]</scope>
    <source>
        <strain evidence="2">Intl2013</strain>
        <tissue evidence="2">Whole animal</tissue>
    </source>
</reference>
<keyword evidence="3" id="KW-1185">Reference proteome</keyword>
<sequence length="93" mass="10445">MKLITKFYAIIIDPVVYTTLKNLYVCVILAVLFLMTGAIYLTDHKGEGPIKCIYCSSIDNSTNCTDPFNTTMAESTIIQCQQYCVKWSFISGI</sequence>
<evidence type="ECO:0008006" key="4">
    <source>
        <dbReference type="Google" id="ProtNLM"/>
    </source>
</evidence>
<organism evidence="2 3">
    <name type="scientific">Intoshia linei</name>
    <dbReference type="NCBI Taxonomy" id="1819745"/>
    <lineage>
        <taxon>Eukaryota</taxon>
        <taxon>Metazoa</taxon>
        <taxon>Spiralia</taxon>
        <taxon>Lophotrochozoa</taxon>
        <taxon>Mesozoa</taxon>
        <taxon>Orthonectida</taxon>
        <taxon>Rhopaluridae</taxon>
        <taxon>Intoshia</taxon>
    </lineage>
</organism>
<protein>
    <recommendedName>
        <fullName evidence="4">Protein quiver</fullName>
    </recommendedName>
</protein>
<keyword evidence="1" id="KW-1133">Transmembrane helix</keyword>
<gene>
    <name evidence="2" type="ORF">A3Q56_05279</name>
</gene>
<dbReference type="EMBL" id="LWCA01000772">
    <property type="protein sequence ID" value="OAF66998.1"/>
    <property type="molecule type" value="Genomic_DNA"/>
</dbReference>
<evidence type="ECO:0000313" key="2">
    <source>
        <dbReference type="EMBL" id="OAF66998.1"/>
    </source>
</evidence>
<comment type="caution">
    <text evidence="2">The sequence shown here is derived from an EMBL/GenBank/DDBJ whole genome shotgun (WGS) entry which is preliminary data.</text>
</comment>
<feature type="transmembrane region" description="Helical" evidence="1">
    <location>
        <begin position="22"/>
        <end position="41"/>
    </location>
</feature>
<dbReference type="Proteomes" id="UP000078046">
    <property type="component" value="Unassembled WGS sequence"/>
</dbReference>
<keyword evidence="1" id="KW-0472">Membrane</keyword>